<reference evidence="2 3" key="1">
    <citation type="submission" date="2016-11" db="EMBL/GenBank/DDBJ databases">
        <authorList>
            <person name="Varghese N."/>
            <person name="Submissions S."/>
        </authorList>
    </citation>
    <scope>NUCLEOTIDE SEQUENCE [LARGE SCALE GENOMIC DNA]</scope>
    <source>
        <strain evidence="2 3">VTM4R57</strain>
    </source>
</reference>
<dbReference type="InterPro" id="IPR003615">
    <property type="entry name" value="HNH_nuc"/>
</dbReference>
<comment type="caution">
    <text evidence="2">The sequence shown here is derived from an EMBL/GenBank/DDBJ whole genome shotgun (WGS) entry which is preliminary data.</text>
</comment>
<dbReference type="Pfam" id="PF13391">
    <property type="entry name" value="HNH_2"/>
    <property type="match status" value="1"/>
</dbReference>
<keyword evidence="2" id="KW-0255">Endonuclease</keyword>
<keyword evidence="2" id="KW-0378">Hydrolase</keyword>
<dbReference type="AlphaFoldDB" id="A0ABD7M5E3"/>
<evidence type="ECO:0000313" key="3">
    <source>
        <dbReference type="Proteomes" id="UP000184253"/>
    </source>
</evidence>
<evidence type="ECO:0000259" key="1">
    <source>
        <dbReference type="Pfam" id="PF13391"/>
    </source>
</evidence>
<protein>
    <submittedName>
        <fullName evidence="2">HNH endonuclease</fullName>
    </submittedName>
</protein>
<gene>
    <name evidence="2" type="ORF">SAMN04487849_101332</name>
</gene>
<accession>A0ABD7M5E3</accession>
<dbReference type="EMBL" id="FRCE01000001">
    <property type="protein sequence ID" value="SHL33771.1"/>
    <property type="molecule type" value="Genomic_DNA"/>
</dbReference>
<evidence type="ECO:0000313" key="2">
    <source>
        <dbReference type="EMBL" id="SHL33771.1"/>
    </source>
</evidence>
<sequence length="245" mass="26266">MHQEPERATMSTLSDLLGIPHFSTSTGSTVRRDFLEAVATALGAGTGDLTGLDKDGVLALAWELARREPAPPEAFSRGGTVKNWTLQAIIDGVIEHGLGPALAEEPTPGGFHDLEDERRRRVAVQAVREGQGGFRDAVLTAYQGRCAVTGTDLPAALEAAHIAPYRGQASHEVSNALCLRADIHGLYDRHMLAVHEDDYTVLLAPAVLASSYADLQGRTLLLPKVIALRPDRDALARHREESGLG</sequence>
<name>A0ABD7M5E3_MICLU</name>
<dbReference type="GO" id="GO:0004519">
    <property type="term" value="F:endonuclease activity"/>
    <property type="evidence" value="ECO:0007669"/>
    <property type="project" value="UniProtKB-KW"/>
</dbReference>
<dbReference type="Proteomes" id="UP000184253">
    <property type="component" value="Unassembled WGS sequence"/>
</dbReference>
<proteinExistence type="predicted"/>
<keyword evidence="2" id="KW-0540">Nuclease</keyword>
<organism evidence="2 3">
    <name type="scientific">Micrococcus luteus</name>
    <name type="common">Micrococcus lysodeikticus</name>
    <dbReference type="NCBI Taxonomy" id="1270"/>
    <lineage>
        <taxon>Bacteria</taxon>
        <taxon>Bacillati</taxon>
        <taxon>Actinomycetota</taxon>
        <taxon>Actinomycetes</taxon>
        <taxon>Micrococcales</taxon>
        <taxon>Micrococcaceae</taxon>
        <taxon>Micrococcus</taxon>
    </lineage>
</organism>
<feature type="domain" description="HNH nuclease" evidence="1">
    <location>
        <begin position="146"/>
        <end position="194"/>
    </location>
</feature>